<evidence type="ECO:0000313" key="2">
    <source>
        <dbReference type="Proteomes" id="UP000694865"/>
    </source>
</evidence>
<dbReference type="RefSeq" id="XP_006812192.1">
    <property type="nucleotide sequence ID" value="XM_006812129.1"/>
</dbReference>
<sequence length="284" mass="32849">MVTQCTSLNCSMTVDILVELICHVMEMSYRRKWRRFIKIVLKNQQDLQPMKTDHFVVYPCKKQWNAARQLKFLENGKKLEVSPNMFLIYLEDNDDRLVQGTSNDNITDEVTRDSKRKKPVALEKSSRKHSSSVSHEEHKANVIQAEIKTPDGGKQSSSGKYFLRKRPVQQSNEEPSSKRPVRRLIDLSQDVKTRSSSHSPYEGTTAEADGIPEDPEGTIVLVNRRPGRDVIQQNQLQELMRLQNLARPSQQYANRNTRSQQHKGTLQTIWDTFMTPAKMLLRKK</sequence>
<evidence type="ECO:0000256" key="1">
    <source>
        <dbReference type="SAM" id="MobiDB-lite"/>
    </source>
</evidence>
<gene>
    <name evidence="3" type="primary">LOC102805210</name>
</gene>
<keyword evidence="2" id="KW-1185">Reference proteome</keyword>
<accession>A0ABM0LWQ1</accession>
<dbReference type="PANTHER" id="PTHR35824:SF1">
    <property type="entry name" value="MEMBRANE-ANCHORED JUNCTION PROTEIN"/>
    <property type="match status" value="1"/>
</dbReference>
<dbReference type="Proteomes" id="UP000694865">
    <property type="component" value="Unplaced"/>
</dbReference>
<reference evidence="3" key="1">
    <citation type="submission" date="2025-08" db="UniProtKB">
        <authorList>
            <consortium name="RefSeq"/>
        </authorList>
    </citation>
    <scope>IDENTIFICATION</scope>
    <source>
        <tissue evidence="3">Testes</tissue>
    </source>
</reference>
<dbReference type="InterPro" id="IPR027816">
    <property type="entry name" value="MAJIN"/>
</dbReference>
<evidence type="ECO:0000313" key="3">
    <source>
        <dbReference type="RefSeq" id="XP_006812192.1"/>
    </source>
</evidence>
<protein>
    <submittedName>
        <fullName evidence="3">Uncharacterized protein LOC102805210 isoform X1</fullName>
    </submittedName>
</protein>
<proteinExistence type="predicted"/>
<name>A0ABM0LWQ1_SACKO</name>
<feature type="compositionally biased region" description="Basic and acidic residues" evidence="1">
    <location>
        <begin position="183"/>
        <end position="193"/>
    </location>
</feature>
<organism evidence="2 3">
    <name type="scientific">Saccoglossus kowalevskii</name>
    <name type="common">Acorn worm</name>
    <dbReference type="NCBI Taxonomy" id="10224"/>
    <lineage>
        <taxon>Eukaryota</taxon>
        <taxon>Metazoa</taxon>
        <taxon>Hemichordata</taxon>
        <taxon>Enteropneusta</taxon>
        <taxon>Harrimaniidae</taxon>
        <taxon>Saccoglossus</taxon>
    </lineage>
</organism>
<dbReference type="PANTHER" id="PTHR35824">
    <property type="entry name" value="MEMBRANE-ANCHORED JUNCTION PROTEIN MAJIN"/>
    <property type="match status" value="1"/>
</dbReference>
<feature type="region of interest" description="Disordered" evidence="1">
    <location>
        <begin position="100"/>
        <end position="217"/>
    </location>
</feature>
<dbReference type="GeneID" id="102805210"/>
<dbReference type="Pfam" id="PF15077">
    <property type="entry name" value="MAJIN"/>
    <property type="match status" value="1"/>
</dbReference>